<dbReference type="GO" id="GO:0046474">
    <property type="term" value="P:glycerophospholipid biosynthetic process"/>
    <property type="evidence" value="ECO:0007669"/>
    <property type="project" value="TreeGrafter"/>
</dbReference>
<evidence type="ECO:0000313" key="13">
    <source>
        <dbReference type="EMBL" id="CCE66755.1"/>
    </source>
</evidence>
<dbReference type="PROSITE" id="PS00379">
    <property type="entry name" value="CDP_ALCOHOL_P_TRANSF"/>
    <property type="match status" value="1"/>
</dbReference>
<dbReference type="EMBL" id="HE613254">
    <property type="protein sequence ID" value="CCE66755.1"/>
    <property type="molecule type" value="Genomic_DNA"/>
</dbReference>
<protein>
    <submittedName>
        <fullName evidence="13">CDP-diacylglycerol--glycerol-3-phosphate-3-phosph atidyltransferase</fullName>
        <ecNumber evidence="13">2.7.8.5</ecNumber>
    </submittedName>
</protein>
<evidence type="ECO:0000256" key="9">
    <source>
        <dbReference type="ARBA" id="ARBA00023209"/>
    </source>
</evidence>
<dbReference type="AlphaFoldDB" id="G8C357"/>
<organism evidence="13">
    <name type="scientific">Candidatus Mycoplasma haematominutum 'Birmingham 1'</name>
    <dbReference type="NCBI Taxonomy" id="1116213"/>
    <lineage>
        <taxon>Bacteria</taxon>
        <taxon>Bacillati</taxon>
        <taxon>Mycoplasmatota</taxon>
        <taxon>Mollicutes</taxon>
        <taxon>Mycoplasmataceae</taxon>
        <taxon>Mycoplasma</taxon>
    </lineage>
</organism>
<evidence type="ECO:0000256" key="12">
    <source>
        <dbReference type="SAM" id="Phobius"/>
    </source>
</evidence>
<keyword evidence="3" id="KW-0444">Lipid biosynthesis</keyword>
<dbReference type="PIRSF" id="PIRSF000847">
    <property type="entry name" value="Phos_ph_gly_syn"/>
    <property type="match status" value="1"/>
</dbReference>
<evidence type="ECO:0000256" key="6">
    <source>
        <dbReference type="ARBA" id="ARBA00022989"/>
    </source>
</evidence>
<dbReference type="KEGG" id="mhb:MHM_02370"/>
<evidence type="ECO:0000256" key="3">
    <source>
        <dbReference type="ARBA" id="ARBA00022516"/>
    </source>
</evidence>
<dbReference type="EC" id="2.7.8.5" evidence="13"/>
<dbReference type="GO" id="GO:0008444">
    <property type="term" value="F:CDP-diacylglycerol-glycerol-3-phosphate 3-phosphatidyltransferase activity"/>
    <property type="evidence" value="ECO:0007669"/>
    <property type="project" value="UniProtKB-EC"/>
</dbReference>
<gene>
    <name evidence="13" type="primary">psgA</name>
    <name evidence="13" type="ORF">MHM_02370</name>
</gene>
<evidence type="ECO:0000256" key="5">
    <source>
        <dbReference type="ARBA" id="ARBA00022692"/>
    </source>
</evidence>
<reference evidence="13" key="2">
    <citation type="submission" date="2011-11" db="EMBL/GenBank/DDBJ databases">
        <authorList>
            <person name="Barker E."/>
        </authorList>
    </citation>
    <scope>NUCLEOTIDE SEQUENCE</scope>
    <source>
        <strain evidence="13">Birmingham 1</strain>
    </source>
</reference>
<dbReference type="InterPro" id="IPR050324">
    <property type="entry name" value="CDP-alcohol_PTase-I"/>
</dbReference>
<feature type="transmembrane region" description="Helical" evidence="12">
    <location>
        <begin position="6"/>
        <end position="25"/>
    </location>
</feature>
<dbReference type="GO" id="GO:0016020">
    <property type="term" value="C:membrane"/>
    <property type="evidence" value="ECO:0007669"/>
    <property type="project" value="UniProtKB-SubCell"/>
</dbReference>
<reference evidence="13" key="1">
    <citation type="submission" date="2011-11" db="EMBL/GenBank/DDBJ databases">
        <title>Complete genome sequence of Candidatus Mycoplasma haemominutum.</title>
        <authorList>
            <person name="Barker E.N."/>
            <person name="Darby A.C."/>
            <person name="Helps C.R."/>
            <person name="Peters I.R."/>
            <person name="Hughes M.A."/>
            <person name="Radford A.D."/>
            <person name="Novacco M."/>
            <person name="Boretti F."/>
            <person name="Hofmann-Lehmann R."/>
            <person name="Tasker S."/>
        </authorList>
    </citation>
    <scope>NUCLEOTIDE SEQUENCE</scope>
    <source>
        <strain evidence="13">Birmingham 1</strain>
    </source>
</reference>
<keyword evidence="9" id="KW-0594">Phospholipid biosynthesis</keyword>
<evidence type="ECO:0000256" key="11">
    <source>
        <dbReference type="RuleBase" id="RU003750"/>
    </source>
</evidence>
<evidence type="ECO:0000256" key="1">
    <source>
        <dbReference type="ARBA" id="ARBA00004141"/>
    </source>
</evidence>
<feature type="transmembrane region" description="Helical" evidence="12">
    <location>
        <begin position="152"/>
        <end position="171"/>
    </location>
</feature>
<dbReference type="InterPro" id="IPR048254">
    <property type="entry name" value="CDP_ALCOHOL_P_TRANSF_CS"/>
</dbReference>
<dbReference type="PATRIC" id="fig|1116213.3.peg.251"/>
<name>G8C357_9MOLU</name>
<keyword evidence="4 11" id="KW-0808">Transferase</keyword>
<evidence type="ECO:0000256" key="10">
    <source>
        <dbReference type="ARBA" id="ARBA00023264"/>
    </source>
</evidence>
<keyword evidence="7" id="KW-0443">Lipid metabolism</keyword>
<accession>G8C357</accession>
<evidence type="ECO:0000256" key="4">
    <source>
        <dbReference type="ARBA" id="ARBA00022679"/>
    </source>
</evidence>
<dbReference type="Pfam" id="PF01066">
    <property type="entry name" value="CDP-OH_P_transf"/>
    <property type="match status" value="1"/>
</dbReference>
<keyword evidence="6 12" id="KW-1133">Transmembrane helix</keyword>
<keyword evidence="10" id="KW-1208">Phospholipid metabolism</keyword>
<keyword evidence="8 12" id="KW-0472">Membrane</keyword>
<dbReference type="InterPro" id="IPR000462">
    <property type="entry name" value="CDP-OH_P_trans"/>
</dbReference>
<dbReference type="OrthoDB" id="9796672at2"/>
<evidence type="ECO:0000256" key="2">
    <source>
        <dbReference type="ARBA" id="ARBA00010441"/>
    </source>
</evidence>
<dbReference type="HOGENOM" id="CLU_051314_2_3_14"/>
<evidence type="ECO:0000256" key="8">
    <source>
        <dbReference type="ARBA" id="ARBA00023136"/>
    </source>
</evidence>
<evidence type="ECO:0000256" key="7">
    <source>
        <dbReference type="ARBA" id="ARBA00023098"/>
    </source>
</evidence>
<dbReference type="Gene3D" id="1.20.120.1760">
    <property type="match status" value="1"/>
</dbReference>
<dbReference type="InterPro" id="IPR004570">
    <property type="entry name" value="Phosphatidylglycerol_P_synth"/>
</dbReference>
<feature type="transmembrane region" description="Helical" evidence="12">
    <location>
        <begin position="129"/>
        <end position="146"/>
    </location>
</feature>
<proteinExistence type="inferred from homology"/>
<keyword evidence="5 12" id="KW-0812">Transmembrane</keyword>
<comment type="similarity">
    <text evidence="2 11">Belongs to the CDP-alcohol phosphatidyltransferase class-I family.</text>
</comment>
<dbReference type="PANTHER" id="PTHR14269">
    <property type="entry name" value="CDP-DIACYLGLYCEROL--GLYCEROL-3-PHOSPHATE 3-PHOSPHATIDYLTRANSFERASE-RELATED"/>
    <property type="match status" value="1"/>
</dbReference>
<dbReference type="InterPro" id="IPR043130">
    <property type="entry name" value="CDP-OH_PTrfase_TM_dom"/>
</dbReference>
<sequence length="178" mass="20342">MPNLLTSSRFFFGAFAALLYLLSIVLGDCKRIFISFSLVLLIISIVTDYLDGELARRWNCCSNFGKIYDPLADKLIVSSFLVLFSFSSVLHWIVPLFSVLREVITEWIRYQLKKIGVFLAAIKSAKYKTALQFGGLTIALFSSIWWTSSTFASLLFLPSLLLSFLSLSSYLSKYWEYY</sequence>
<comment type="subcellular location">
    <subcellularLocation>
        <location evidence="1">Membrane</location>
        <topology evidence="1">Multi-pass membrane protein</topology>
    </subcellularLocation>
</comment>
<dbReference type="PANTHER" id="PTHR14269:SF62">
    <property type="entry name" value="CDP-DIACYLGLYCEROL--GLYCEROL-3-PHOSPHATE 3-PHOSPHATIDYLTRANSFERASE 1, CHLOROPLASTIC"/>
    <property type="match status" value="1"/>
</dbReference>
<feature type="transmembrane region" description="Helical" evidence="12">
    <location>
        <begin position="32"/>
        <end position="50"/>
    </location>
</feature>
<feature type="transmembrane region" description="Helical" evidence="12">
    <location>
        <begin position="75"/>
        <end position="100"/>
    </location>
</feature>